<dbReference type="RefSeq" id="WP_088527919.1">
    <property type="nucleotide sequence ID" value="NZ_NGUO01000013.1"/>
</dbReference>
<name>A0A254PWA5_9BURK</name>
<reference evidence="2 3" key="1">
    <citation type="submission" date="2017-05" db="EMBL/GenBank/DDBJ databases">
        <title>Polynucleobacter sp. MWH-K35W1 isolated from the permanently anoxic monimolimnion of a meromictic lake.</title>
        <authorList>
            <person name="Hahn M.W."/>
        </authorList>
    </citation>
    <scope>NUCLEOTIDE SEQUENCE [LARGE SCALE GENOMIC DNA]</scope>
    <source>
        <strain evidence="2 3">MWH-K35W1</strain>
    </source>
</reference>
<dbReference type="AlphaFoldDB" id="A0A254PWA5"/>
<feature type="signal peptide" evidence="1">
    <location>
        <begin position="1"/>
        <end position="24"/>
    </location>
</feature>
<comment type="caution">
    <text evidence="2">The sequence shown here is derived from an EMBL/GenBank/DDBJ whole genome shotgun (WGS) entry which is preliminary data.</text>
</comment>
<protein>
    <recommendedName>
        <fullName evidence="4">Lipoprotein</fullName>
    </recommendedName>
</protein>
<dbReference type="Proteomes" id="UP000198104">
    <property type="component" value="Unassembled WGS sequence"/>
</dbReference>
<sequence>MATQLLQVNAVRRLLVLLSPALLAACISAQPYPNSIPLPQPVNPPKVRVPQVGQQWVYNVRNVFNQELVDIVTEKVVFVGPQIRIQRSGLKAGPLPDEIQEPWGYILQDPHWMPAQKFQQALPLWPEQLVPGWSSFYRTRYQVLGYPDSSYYWGLNVTALQWEGVSVPAGEFATLKYQNEAPYFESNDVFRVASYRQEDVWLSPEIGRWTIRRGYGRYILGGMYWREALWEDYLEWELVSWK</sequence>
<evidence type="ECO:0000256" key="1">
    <source>
        <dbReference type="SAM" id="SignalP"/>
    </source>
</evidence>
<gene>
    <name evidence="2" type="ORF">CBI30_08715</name>
</gene>
<dbReference type="OrthoDB" id="574237at2"/>
<feature type="chain" id="PRO_5012829525" description="Lipoprotein" evidence="1">
    <location>
        <begin position="25"/>
        <end position="242"/>
    </location>
</feature>
<accession>A0A254PWA5</accession>
<keyword evidence="3" id="KW-1185">Reference proteome</keyword>
<evidence type="ECO:0000313" key="3">
    <source>
        <dbReference type="Proteomes" id="UP000198104"/>
    </source>
</evidence>
<organism evidence="2 3">
    <name type="scientific">Polynucleobacter aenigmaticus</name>
    <dbReference type="NCBI Taxonomy" id="1743164"/>
    <lineage>
        <taxon>Bacteria</taxon>
        <taxon>Pseudomonadati</taxon>
        <taxon>Pseudomonadota</taxon>
        <taxon>Betaproteobacteria</taxon>
        <taxon>Burkholderiales</taxon>
        <taxon>Burkholderiaceae</taxon>
        <taxon>Polynucleobacter</taxon>
    </lineage>
</organism>
<keyword evidence="1" id="KW-0732">Signal</keyword>
<dbReference type="EMBL" id="NGUO01000013">
    <property type="protein sequence ID" value="OWS70548.1"/>
    <property type="molecule type" value="Genomic_DNA"/>
</dbReference>
<evidence type="ECO:0008006" key="4">
    <source>
        <dbReference type="Google" id="ProtNLM"/>
    </source>
</evidence>
<proteinExistence type="predicted"/>
<evidence type="ECO:0000313" key="2">
    <source>
        <dbReference type="EMBL" id="OWS70548.1"/>
    </source>
</evidence>